<comment type="cofactor">
    <cofactor evidence="1">
        <name>Zn(2+)</name>
        <dbReference type="ChEBI" id="CHEBI:29105"/>
    </cofactor>
    <text evidence="1">Binds 1 zinc ion per subunit.</text>
</comment>
<keyword evidence="1" id="KW-0186">Copper</keyword>
<comment type="function">
    <text evidence="1">Destroys radicals which are normally produced within the cells and which are toxic to biological systems.</text>
</comment>
<dbReference type="Gene3D" id="2.60.40.200">
    <property type="entry name" value="Superoxide dismutase, copper/zinc binding domain"/>
    <property type="match status" value="1"/>
</dbReference>
<dbReference type="PRINTS" id="PR00068">
    <property type="entry name" value="CUZNDISMTASE"/>
</dbReference>
<comment type="catalytic activity">
    <reaction evidence="1">
        <text>2 superoxide + 2 H(+) = H2O2 + O2</text>
        <dbReference type="Rhea" id="RHEA:20696"/>
        <dbReference type="ChEBI" id="CHEBI:15378"/>
        <dbReference type="ChEBI" id="CHEBI:15379"/>
        <dbReference type="ChEBI" id="CHEBI:16240"/>
        <dbReference type="ChEBI" id="CHEBI:18421"/>
        <dbReference type="EC" id="1.15.1.1"/>
    </reaction>
</comment>
<dbReference type="STRING" id="6526.A0A2C9M890"/>
<dbReference type="VEuPathDB" id="VectorBase:BGLB039586"/>
<evidence type="ECO:0000259" key="3">
    <source>
        <dbReference type="Pfam" id="PF00080"/>
    </source>
</evidence>
<feature type="signal peptide" evidence="2">
    <location>
        <begin position="1"/>
        <end position="23"/>
    </location>
</feature>
<dbReference type="RefSeq" id="XP_013070220.2">
    <property type="nucleotide sequence ID" value="XM_013214766.2"/>
</dbReference>
<dbReference type="VEuPathDB" id="VectorBase:BGLAX_027110"/>
<dbReference type="InterPro" id="IPR018152">
    <property type="entry name" value="SOD_Cu/Zn_BS"/>
</dbReference>
<keyword evidence="1" id="KW-0479">Metal-binding</keyword>
<dbReference type="InterPro" id="IPR024134">
    <property type="entry name" value="SOD_Cu/Zn_/chaperone"/>
</dbReference>
<dbReference type="EC" id="1.15.1.1" evidence="1"/>
<gene>
    <name evidence="4" type="primary">106057530</name>
</gene>
<name>A0A2C9M890_BIOGL</name>
<dbReference type="PANTHER" id="PTHR10003">
    <property type="entry name" value="SUPEROXIDE DISMUTASE CU-ZN -RELATED"/>
    <property type="match status" value="1"/>
</dbReference>
<proteinExistence type="inferred from homology"/>
<dbReference type="GO" id="GO:0004784">
    <property type="term" value="F:superoxide dismutase activity"/>
    <property type="evidence" value="ECO:0007669"/>
    <property type="project" value="UniProtKB-EC"/>
</dbReference>
<dbReference type="SUPFAM" id="SSF49329">
    <property type="entry name" value="Cu,Zn superoxide dismutase-like"/>
    <property type="match status" value="1"/>
</dbReference>
<evidence type="ECO:0000313" key="5">
    <source>
        <dbReference type="Proteomes" id="UP000076420"/>
    </source>
</evidence>
<dbReference type="InterPro" id="IPR001424">
    <property type="entry name" value="SOD_Cu_Zn_dom"/>
</dbReference>
<dbReference type="Proteomes" id="UP000076420">
    <property type="component" value="Unassembled WGS sequence"/>
</dbReference>
<keyword evidence="1" id="KW-0560">Oxidoreductase</keyword>
<dbReference type="EnsemblMetazoa" id="BGLB039586-RA">
    <property type="protein sequence ID" value="BGLB039586-PA"/>
    <property type="gene ID" value="BGLB039586"/>
</dbReference>
<accession>A0A2C9M890</accession>
<dbReference type="Pfam" id="PF00080">
    <property type="entry name" value="Sod_Cu"/>
    <property type="match status" value="1"/>
</dbReference>
<sequence>MKVFGSNCLSLFIVFSAVRSSVSMWDPDDHVSGGITDATPLPINAVCHMHPDAKSPLNVTGIITFNQTNEWAPLKINISLSGFKQFPPDTPDSELLHGLHIHHYGDVENGCVTLSKGSHFNPLNMNHGDIADTVRHIGDLGNIKQEVDGTLHVVLYDSQASLFGSISLLGRGIVVHAAQDDLGRGGNPGSIYNGNAGPRLACCAIVVTP</sequence>
<comment type="cofactor">
    <cofactor evidence="1">
        <name>Cu cation</name>
        <dbReference type="ChEBI" id="CHEBI:23378"/>
    </cofactor>
    <text evidence="1">Binds 1 copper ion per subunit.</text>
</comment>
<dbReference type="PROSITE" id="PS00332">
    <property type="entry name" value="SOD_CU_ZN_2"/>
    <property type="match status" value="1"/>
</dbReference>
<dbReference type="InterPro" id="IPR036423">
    <property type="entry name" value="SOD-like_Cu/Zn_dom_sf"/>
</dbReference>
<protein>
    <recommendedName>
        <fullName evidence="1">Superoxide dismutase [Cu-Zn]</fullName>
        <ecNumber evidence="1">1.15.1.1</ecNumber>
    </recommendedName>
</protein>
<organism evidence="4 5">
    <name type="scientific">Biomphalaria glabrata</name>
    <name type="common">Bloodfluke planorb</name>
    <name type="synonym">Freshwater snail</name>
    <dbReference type="NCBI Taxonomy" id="6526"/>
    <lineage>
        <taxon>Eukaryota</taxon>
        <taxon>Metazoa</taxon>
        <taxon>Spiralia</taxon>
        <taxon>Lophotrochozoa</taxon>
        <taxon>Mollusca</taxon>
        <taxon>Gastropoda</taxon>
        <taxon>Heterobranchia</taxon>
        <taxon>Euthyneura</taxon>
        <taxon>Panpulmonata</taxon>
        <taxon>Hygrophila</taxon>
        <taxon>Lymnaeoidea</taxon>
        <taxon>Planorbidae</taxon>
        <taxon>Biomphalaria</taxon>
    </lineage>
</organism>
<dbReference type="KEGG" id="bgt:106057530"/>
<keyword evidence="1" id="KW-0862">Zinc</keyword>
<dbReference type="AlphaFoldDB" id="A0A2C9M890"/>
<reference evidence="4" key="1">
    <citation type="submission" date="2020-05" db="UniProtKB">
        <authorList>
            <consortium name="EnsemblMetazoa"/>
        </authorList>
    </citation>
    <scope>IDENTIFICATION</scope>
    <source>
        <strain evidence="4">BB02</strain>
    </source>
</reference>
<dbReference type="GO" id="GO:0005507">
    <property type="term" value="F:copper ion binding"/>
    <property type="evidence" value="ECO:0007669"/>
    <property type="project" value="InterPro"/>
</dbReference>
<keyword evidence="2" id="KW-0732">Signal</keyword>
<comment type="similarity">
    <text evidence="1">Belongs to the Cu-Zn superoxide dismutase family.</text>
</comment>
<evidence type="ECO:0000256" key="2">
    <source>
        <dbReference type="SAM" id="SignalP"/>
    </source>
</evidence>
<dbReference type="CDD" id="cd00305">
    <property type="entry name" value="Cu-Zn_Superoxide_Dismutase"/>
    <property type="match status" value="1"/>
</dbReference>
<evidence type="ECO:0000313" key="4">
    <source>
        <dbReference type="EnsemblMetazoa" id="BGLB039586-PA"/>
    </source>
</evidence>
<evidence type="ECO:0000256" key="1">
    <source>
        <dbReference type="RuleBase" id="RU000393"/>
    </source>
</evidence>
<feature type="chain" id="PRO_5012474440" description="Superoxide dismutase [Cu-Zn]" evidence="2">
    <location>
        <begin position="24"/>
        <end position="209"/>
    </location>
</feature>
<feature type="domain" description="Superoxide dismutase copper/zinc binding" evidence="3">
    <location>
        <begin position="59"/>
        <end position="205"/>
    </location>
</feature>
<dbReference type="OrthoDB" id="2015551at2759"/>